<dbReference type="Gene3D" id="1.20.5.690">
    <property type="entry name" value="Importin-alpha, importin-beta-binding domain"/>
    <property type="match status" value="1"/>
</dbReference>
<dbReference type="InterPro" id="IPR005631">
    <property type="entry name" value="SDH"/>
</dbReference>
<dbReference type="AlphaFoldDB" id="L5MDH8"/>
<evidence type="ECO:0000256" key="6">
    <source>
        <dbReference type="PROSITE-ProRule" id="PRU00561"/>
    </source>
</evidence>
<dbReference type="Pfam" id="PF00514">
    <property type="entry name" value="Arm"/>
    <property type="match status" value="8"/>
</dbReference>
<dbReference type="GO" id="GO:0061608">
    <property type="term" value="F:nuclear import signal receptor activity"/>
    <property type="evidence" value="ECO:0007669"/>
    <property type="project" value="InterPro"/>
</dbReference>
<feature type="repeat" description="ARM" evidence="5">
    <location>
        <begin position="345"/>
        <end position="373"/>
    </location>
</feature>
<keyword evidence="3" id="KW-0653">Protein transport</keyword>
<dbReference type="FunFam" id="1.25.10.10:FF:000013">
    <property type="entry name" value="Importin subunit alpha"/>
    <property type="match status" value="1"/>
</dbReference>
<feature type="repeat" description="ARM" evidence="5">
    <location>
        <begin position="387"/>
        <end position="415"/>
    </location>
</feature>
<dbReference type="Gene3D" id="1.10.150.250">
    <property type="entry name" value="Flavinator of succinate dehydrogenase"/>
    <property type="match status" value="1"/>
</dbReference>
<dbReference type="PANTHER" id="PTHR23316">
    <property type="entry name" value="IMPORTIN ALPHA"/>
    <property type="match status" value="1"/>
</dbReference>
<dbReference type="EMBL" id="KB101593">
    <property type="protein sequence ID" value="ELK36431.1"/>
    <property type="molecule type" value="Genomic_DNA"/>
</dbReference>
<dbReference type="InterPro" id="IPR000225">
    <property type="entry name" value="Armadillo"/>
</dbReference>
<comment type="similarity">
    <text evidence="1">Belongs to the importin alpha family.</text>
</comment>
<dbReference type="SUPFAM" id="SSF109910">
    <property type="entry name" value="YgfY-like"/>
    <property type="match status" value="1"/>
</dbReference>
<evidence type="ECO:0000256" key="1">
    <source>
        <dbReference type="ARBA" id="ARBA00010394"/>
    </source>
</evidence>
<accession>L5MDH8</accession>
<feature type="domain" description="IBB" evidence="8">
    <location>
        <begin position="23"/>
        <end position="89"/>
    </location>
</feature>
<feature type="compositionally biased region" description="Basic and acidic residues" evidence="7">
    <location>
        <begin position="49"/>
        <end position="65"/>
    </location>
</feature>
<gene>
    <name evidence="9" type="ORF">MDA_GLEAN10018570</name>
</gene>
<feature type="repeat" description="ARM" evidence="5">
    <location>
        <begin position="302"/>
        <end position="345"/>
    </location>
</feature>
<dbReference type="PROSITE" id="PS50176">
    <property type="entry name" value="ARM_REPEAT"/>
    <property type="match status" value="4"/>
</dbReference>
<evidence type="ECO:0000256" key="2">
    <source>
        <dbReference type="ARBA" id="ARBA00022448"/>
    </source>
</evidence>
<dbReference type="InterPro" id="IPR016024">
    <property type="entry name" value="ARM-type_fold"/>
</dbReference>
<evidence type="ECO:0000256" key="3">
    <source>
        <dbReference type="ARBA" id="ARBA00022927"/>
    </source>
</evidence>
<keyword evidence="4" id="KW-0143">Chaperone</keyword>
<dbReference type="SMART" id="SM00185">
    <property type="entry name" value="ARM"/>
    <property type="match status" value="8"/>
</dbReference>
<feature type="repeat" description="ARM" evidence="5">
    <location>
        <begin position="514"/>
        <end position="545"/>
    </location>
</feature>
<dbReference type="Pfam" id="PF01749">
    <property type="entry name" value="IBB"/>
    <property type="match status" value="2"/>
</dbReference>
<dbReference type="InterPro" id="IPR032413">
    <property type="entry name" value="Arm_3"/>
</dbReference>
<dbReference type="InterPro" id="IPR002652">
    <property type="entry name" value="Importin-a_IBB"/>
</dbReference>
<protein>
    <submittedName>
        <fullName evidence="9">Importin subunit alpha-1</fullName>
    </submittedName>
</protein>
<dbReference type="Pfam" id="PF03937">
    <property type="entry name" value="Sdh5"/>
    <property type="match status" value="1"/>
</dbReference>
<keyword evidence="10" id="KW-1185">Reference proteome</keyword>
<reference evidence="10" key="1">
    <citation type="journal article" date="2013" name="Science">
        <title>Comparative analysis of bat genomes provides insight into the evolution of flight and immunity.</title>
        <authorList>
            <person name="Zhang G."/>
            <person name="Cowled C."/>
            <person name="Shi Z."/>
            <person name="Huang Z."/>
            <person name="Bishop-Lilly K.A."/>
            <person name="Fang X."/>
            <person name="Wynne J.W."/>
            <person name="Xiong Z."/>
            <person name="Baker M.L."/>
            <person name="Zhao W."/>
            <person name="Tachedjian M."/>
            <person name="Zhu Y."/>
            <person name="Zhou P."/>
            <person name="Jiang X."/>
            <person name="Ng J."/>
            <person name="Yang L."/>
            <person name="Wu L."/>
            <person name="Xiao J."/>
            <person name="Feng Y."/>
            <person name="Chen Y."/>
            <person name="Sun X."/>
            <person name="Zhang Y."/>
            <person name="Marsh G.A."/>
            <person name="Crameri G."/>
            <person name="Broder C.C."/>
            <person name="Frey K.G."/>
            <person name="Wang L.F."/>
            <person name="Wang J."/>
        </authorList>
    </citation>
    <scope>NUCLEOTIDE SEQUENCE [LARGE SCALE GENOMIC DNA]</scope>
</reference>
<evidence type="ECO:0000313" key="9">
    <source>
        <dbReference type="EMBL" id="ELK36431.1"/>
    </source>
</evidence>
<dbReference type="Gene3D" id="1.25.10.10">
    <property type="entry name" value="Leucine-rich Repeat Variant"/>
    <property type="match status" value="1"/>
</dbReference>
<keyword evidence="2 6" id="KW-0813">Transport</keyword>
<dbReference type="eggNOG" id="KOG0166">
    <property type="taxonomic scope" value="Eukaryota"/>
</dbReference>
<feature type="region of interest" description="Disordered" evidence="7">
    <location>
        <begin position="42"/>
        <end position="65"/>
    </location>
</feature>
<evidence type="ECO:0000256" key="5">
    <source>
        <dbReference type="PROSITE-ProRule" id="PRU00259"/>
    </source>
</evidence>
<sequence>MEALQKALQASEGQALASSPVVVVIPGEIMTTPGKENFRLKSYKNKSLNPDEMRRRREEEGLQLRKQKREEQRCFSLFRSQISKHNLRGDSPSDSHKDMIEIPLPPWQERADEPIETKRARLLYESWKGGMLENCILLSLFDKEYLHQMTEKQLNLSKTGARNIENEILALLRDFTKNKNKEQQLRAPDLEYLFEKSRSPHLPCPGRATSPRHEMFRSHLFKRRNVATAEEETEEEVMSDGGFHEAQINNMEMAPGGVITSDMIEMIFSNSPEQQLSATQKFRKLLSKEPNPPIDEVISTPGVVARFVEFLKRKENCTLQFESAWVLTNIASGNSHQTRIVIQAGAVPIFIELLSSEFEDVQEQAVWALGNIAGDSTMCRDYVLDCNILPPLLQLFSKQNRLTMTRNAVWALSNLCRGKSPPPEFAKVSPCLNVLSWLLFVSDTDVLADACWALSYLSDGPNDKIQAVIDAGVCRRLVELLMHNDYKVVSPALRAVGNIVTGDDIQTQVILNCSALQSLLHLLSSPKESIKKEACWTISNITAGNRAQIQPRSCCCRSHTLKEPAQLASADSAERLGLAPAAVQKVDAALIAPQEQAETVIDGNIFPALISILQTAEFRTRKEAAWAITNATSGGSAEQIKYLVELGCIKPLCDLLTVMDSKIVQVALNGLENILRLGEQEAKRNGTGINPYCALIEEAYGLDKIEFLQSHENQDIYQKAFDLIEHYFGTEDEDSSIAPQVDLSQQQYIFQQCEAPMEGFQL</sequence>
<dbReference type="Proteomes" id="UP000010556">
    <property type="component" value="Unassembled WGS sequence"/>
</dbReference>
<evidence type="ECO:0000256" key="4">
    <source>
        <dbReference type="ARBA" id="ARBA00023186"/>
    </source>
</evidence>
<organism evidence="9 10">
    <name type="scientific">Myotis davidii</name>
    <name type="common">David's myotis</name>
    <dbReference type="NCBI Taxonomy" id="225400"/>
    <lineage>
        <taxon>Eukaryota</taxon>
        <taxon>Metazoa</taxon>
        <taxon>Chordata</taxon>
        <taxon>Craniata</taxon>
        <taxon>Vertebrata</taxon>
        <taxon>Euteleostomi</taxon>
        <taxon>Mammalia</taxon>
        <taxon>Eutheria</taxon>
        <taxon>Laurasiatheria</taxon>
        <taxon>Chiroptera</taxon>
        <taxon>Yangochiroptera</taxon>
        <taxon>Vespertilionidae</taxon>
        <taxon>Myotis</taxon>
    </lineage>
</organism>
<dbReference type="PROSITE" id="PS51214">
    <property type="entry name" value="IBB"/>
    <property type="match status" value="1"/>
</dbReference>
<evidence type="ECO:0000313" key="10">
    <source>
        <dbReference type="Proteomes" id="UP000010556"/>
    </source>
</evidence>
<dbReference type="InterPro" id="IPR036714">
    <property type="entry name" value="SDH_sf"/>
</dbReference>
<evidence type="ECO:0000256" key="7">
    <source>
        <dbReference type="SAM" id="MobiDB-lite"/>
    </source>
</evidence>
<dbReference type="InterPro" id="IPR011989">
    <property type="entry name" value="ARM-like"/>
</dbReference>
<dbReference type="Pfam" id="PF16186">
    <property type="entry name" value="Arm_3"/>
    <property type="match status" value="1"/>
</dbReference>
<dbReference type="InterPro" id="IPR036975">
    <property type="entry name" value="Importin-a_IBB_sf"/>
</dbReference>
<dbReference type="GO" id="GO:0006606">
    <property type="term" value="P:protein import into nucleus"/>
    <property type="evidence" value="ECO:0007669"/>
    <property type="project" value="InterPro"/>
</dbReference>
<dbReference type="SUPFAM" id="SSF48371">
    <property type="entry name" value="ARM repeat"/>
    <property type="match status" value="1"/>
</dbReference>
<proteinExistence type="inferred from homology"/>
<name>L5MDH8_MYODS</name>
<evidence type="ECO:0000259" key="8">
    <source>
        <dbReference type="PROSITE" id="PS51214"/>
    </source>
</evidence>